<dbReference type="Pfam" id="PF13424">
    <property type="entry name" value="TPR_12"/>
    <property type="match status" value="2"/>
</dbReference>
<dbReference type="AlphaFoldDB" id="A0A816NNE2"/>
<dbReference type="Proteomes" id="UP000663856">
    <property type="component" value="Unassembled WGS sequence"/>
</dbReference>
<dbReference type="InterPro" id="IPR011990">
    <property type="entry name" value="TPR-like_helical_dom_sf"/>
</dbReference>
<keyword evidence="2 3" id="KW-0802">TPR repeat</keyword>
<evidence type="ECO:0000256" key="2">
    <source>
        <dbReference type="ARBA" id="ARBA00022803"/>
    </source>
</evidence>
<keyword evidence="4" id="KW-0206">Cytoskeleton</keyword>
<keyword evidence="1" id="KW-0677">Repeat</keyword>
<gene>
    <name evidence="5" type="ORF">WKI299_LOCUS7755</name>
</gene>
<feature type="repeat" description="TPR" evidence="3">
    <location>
        <begin position="252"/>
        <end position="285"/>
    </location>
</feature>
<protein>
    <recommendedName>
        <fullName evidence="4">Kinesin light chain</fullName>
    </recommendedName>
</protein>
<comment type="function">
    <text evidence="4">Kinesin is a microtubule-associated force-producing protein that play a role in organelle transport.</text>
</comment>
<dbReference type="SMART" id="SM00028">
    <property type="entry name" value="TPR"/>
    <property type="match status" value="4"/>
</dbReference>
<dbReference type="Pfam" id="PF13374">
    <property type="entry name" value="TPR_10"/>
    <property type="match status" value="1"/>
</dbReference>
<keyword evidence="4" id="KW-0963">Cytoplasm</keyword>
<dbReference type="PROSITE" id="PS50005">
    <property type="entry name" value="TPR"/>
    <property type="match status" value="4"/>
</dbReference>
<feature type="repeat" description="TPR" evidence="3">
    <location>
        <begin position="210"/>
        <end position="243"/>
    </location>
</feature>
<dbReference type="PANTHER" id="PTHR45641">
    <property type="entry name" value="TETRATRICOPEPTIDE REPEAT PROTEIN (AFU_ORTHOLOGUE AFUA_6G03870)"/>
    <property type="match status" value="1"/>
</dbReference>
<organism evidence="5 6">
    <name type="scientific">Rotaria magnacalcarata</name>
    <dbReference type="NCBI Taxonomy" id="392030"/>
    <lineage>
        <taxon>Eukaryota</taxon>
        <taxon>Metazoa</taxon>
        <taxon>Spiralia</taxon>
        <taxon>Gnathifera</taxon>
        <taxon>Rotifera</taxon>
        <taxon>Eurotatoria</taxon>
        <taxon>Bdelloidea</taxon>
        <taxon>Philodinida</taxon>
        <taxon>Philodinidae</taxon>
        <taxon>Rotaria</taxon>
    </lineage>
</organism>
<reference evidence="5" key="1">
    <citation type="submission" date="2021-02" db="EMBL/GenBank/DDBJ databases">
        <authorList>
            <person name="Nowell W R."/>
        </authorList>
    </citation>
    <scope>NUCLEOTIDE SEQUENCE</scope>
</reference>
<dbReference type="GO" id="GO:0005871">
    <property type="term" value="C:kinesin complex"/>
    <property type="evidence" value="ECO:0007669"/>
    <property type="project" value="UniProtKB-UniRule"/>
</dbReference>
<comment type="subunit">
    <text evidence="4">Oligomeric complex composed of two heavy chains and two light chains.</text>
</comment>
<name>A0A816NNE2_9BILA</name>
<keyword evidence="4" id="KW-0493">Microtubule</keyword>
<feature type="repeat" description="TPR" evidence="3">
    <location>
        <begin position="126"/>
        <end position="159"/>
    </location>
</feature>
<evidence type="ECO:0000256" key="3">
    <source>
        <dbReference type="PROSITE-ProRule" id="PRU00339"/>
    </source>
</evidence>
<sequence length="307" mass="34983">MQPKVGVEFVEHTMKKNKNIVGVIFIMTIDQSKLSTSNTPFDMIDEHSAVPGEKEILFTMHTVFRVVEMKQTAKNNRLWEVQLTITVDNDPQISTLTNRIKEEIGDQAEELYQELLNNASTDSDRAHTYHKLGWLKDDQGKYQEAVKFYEKSLEIKRKTLPDDDASLAPTYSAIGIVYNNMGEYTRALKFYKKANKINLQSLPPIHPHIASDYNNIGLVYDNMGKYSKVLEFYEKSLKIKEISLPTNHPSLTTSYNNIGSVYKHMGEYSEAPSYLEKALGIFRNSLPSTHPNIQVVMNGIAAVKKKL</sequence>
<comment type="subcellular location">
    <subcellularLocation>
        <location evidence="4">Cytoplasm</location>
        <location evidence="4">Cytoskeleton</location>
    </subcellularLocation>
</comment>
<dbReference type="InterPro" id="IPR019734">
    <property type="entry name" value="TPR_rpt"/>
</dbReference>
<evidence type="ECO:0000313" key="5">
    <source>
        <dbReference type="EMBL" id="CAF2037274.1"/>
    </source>
</evidence>
<accession>A0A816NNE2</accession>
<dbReference type="PANTHER" id="PTHR45641:SF1">
    <property type="entry name" value="AAA+ ATPASE DOMAIN-CONTAINING PROTEIN"/>
    <property type="match status" value="1"/>
</dbReference>
<feature type="repeat" description="TPR" evidence="3">
    <location>
        <begin position="168"/>
        <end position="201"/>
    </location>
</feature>
<comment type="caution">
    <text evidence="5">The sequence shown here is derived from an EMBL/GenBank/DDBJ whole genome shotgun (WGS) entry which is preliminary data.</text>
</comment>
<dbReference type="SUPFAM" id="SSF48452">
    <property type="entry name" value="TPR-like"/>
    <property type="match status" value="1"/>
</dbReference>
<evidence type="ECO:0000256" key="4">
    <source>
        <dbReference type="RuleBase" id="RU367020"/>
    </source>
</evidence>
<dbReference type="EMBL" id="CAJNRF010002374">
    <property type="protein sequence ID" value="CAF2037274.1"/>
    <property type="molecule type" value="Genomic_DNA"/>
</dbReference>
<dbReference type="Gene3D" id="1.25.40.10">
    <property type="entry name" value="Tetratricopeptide repeat domain"/>
    <property type="match status" value="2"/>
</dbReference>
<dbReference type="PROSITE" id="PS50293">
    <property type="entry name" value="TPR_REGION"/>
    <property type="match status" value="1"/>
</dbReference>
<proteinExistence type="inferred from homology"/>
<comment type="similarity">
    <text evidence="4">Belongs to the kinesin light chain family.</text>
</comment>
<dbReference type="SUPFAM" id="SSF56399">
    <property type="entry name" value="ADP-ribosylation"/>
    <property type="match status" value="1"/>
</dbReference>
<dbReference type="PRINTS" id="PR00381">
    <property type="entry name" value="KINESINLIGHT"/>
</dbReference>
<keyword evidence="4" id="KW-0505">Motor protein</keyword>
<evidence type="ECO:0000313" key="6">
    <source>
        <dbReference type="Proteomes" id="UP000663856"/>
    </source>
</evidence>
<evidence type="ECO:0000256" key="1">
    <source>
        <dbReference type="ARBA" id="ARBA00022737"/>
    </source>
</evidence>
<dbReference type="GO" id="GO:0005874">
    <property type="term" value="C:microtubule"/>
    <property type="evidence" value="ECO:0007669"/>
    <property type="project" value="UniProtKB-UniRule"/>
</dbReference>